<evidence type="ECO:0000256" key="1">
    <source>
        <dbReference type="ARBA" id="ARBA00022679"/>
    </source>
</evidence>
<dbReference type="EMBL" id="DXHU01000013">
    <property type="protein sequence ID" value="HIV98692.1"/>
    <property type="molecule type" value="Genomic_DNA"/>
</dbReference>
<reference evidence="4" key="2">
    <citation type="submission" date="2021-04" db="EMBL/GenBank/DDBJ databases">
        <authorList>
            <person name="Gilroy R."/>
        </authorList>
    </citation>
    <scope>NUCLEOTIDE SEQUENCE</scope>
    <source>
        <strain evidence="4">Gambia11-129</strain>
    </source>
</reference>
<proteinExistence type="predicted"/>
<dbReference type="Gene3D" id="1.10.1070.20">
    <property type="match status" value="1"/>
</dbReference>
<evidence type="ECO:0000256" key="2">
    <source>
        <dbReference type="ARBA" id="ARBA00022777"/>
    </source>
</evidence>
<evidence type="ECO:0000259" key="3">
    <source>
        <dbReference type="Pfam" id="PF07804"/>
    </source>
</evidence>
<evidence type="ECO:0000313" key="5">
    <source>
        <dbReference type="Proteomes" id="UP000823936"/>
    </source>
</evidence>
<dbReference type="Proteomes" id="UP000823936">
    <property type="component" value="Unassembled WGS sequence"/>
</dbReference>
<keyword evidence="1" id="KW-0808">Transferase</keyword>
<feature type="domain" description="HipA-like C-terminal" evidence="3">
    <location>
        <begin position="25"/>
        <end position="215"/>
    </location>
</feature>
<gene>
    <name evidence="4" type="ORF">IAB12_02795</name>
</gene>
<comment type="caution">
    <text evidence="4">The sequence shown here is derived from an EMBL/GenBank/DDBJ whole genome shotgun (WGS) entry which is preliminary data.</text>
</comment>
<accession>A0A9D1PU89</accession>
<organism evidence="4 5">
    <name type="scientific">Candidatus Ornithospirochaeta avicola</name>
    <dbReference type="NCBI Taxonomy" id="2840896"/>
    <lineage>
        <taxon>Bacteria</taxon>
        <taxon>Pseudomonadati</taxon>
        <taxon>Spirochaetota</taxon>
        <taxon>Spirochaetia</taxon>
        <taxon>Spirochaetales</taxon>
        <taxon>Spirochaetaceae</taxon>
        <taxon>Spirochaetaceae incertae sedis</taxon>
        <taxon>Candidatus Ornithospirochaeta</taxon>
    </lineage>
</organism>
<dbReference type="Pfam" id="PF07804">
    <property type="entry name" value="HipA_C"/>
    <property type="match status" value="1"/>
</dbReference>
<dbReference type="CDD" id="cd17792">
    <property type="entry name" value="CtkA"/>
    <property type="match status" value="1"/>
</dbReference>
<sequence length="330" mass="38354">MDIRILNFDNININDETYGGMAGAKLGVTIKGENYLLKFPNNLKDNKDRFGISYSNSPSSEFLGSHIYSMLGIPAHKTFLGKRGNHIVVLCKDFRKSDERLQEFKEIKTTSEAGVIIDDPHVSDGMGTKLNDILKIIENHRIFRDMRDKVMNRFWNMFVVDALISNYDRNNGNWGILKDSNGNRRLAPVYDNGNSFFDKWNEKKFELGERKSEKEKIIGFIQKPGIYTKDNGDRINPYKLISSMEYDECTKAVMRLFPRLRDKKDQINDMIDSMPTYNDSQKAYIKDSIDTIYMEVLQKTYEKAKSIDKFESYRRELLIGRNEKGGNHDR</sequence>
<dbReference type="AlphaFoldDB" id="A0A9D1PU89"/>
<dbReference type="InterPro" id="IPR012893">
    <property type="entry name" value="HipA-like_C"/>
</dbReference>
<dbReference type="Gene3D" id="3.30.200.120">
    <property type="match status" value="1"/>
</dbReference>
<evidence type="ECO:0000313" key="4">
    <source>
        <dbReference type="EMBL" id="HIV98692.1"/>
    </source>
</evidence>
<dbReference type="GO" id="GO:0016301">
    <property type="term" value="F:kinase activity"/>
    <property type="evidence" value="ECO:0007669"/>
    <property type="project" value="UniProtKB-KW"/>
</dbReference>
<keyword evidence="2" id="KW-0418">Kinase</keyword>
<reference evidence="4" key="1">
    <citation type="journal article" date="2021" name="PeerJ">
        <title>Extensive microbial diversity within the chicken gut microbiome revealed by metagenomics and culture.</title>
        <authorList>
            <person name="Gilroy R."/>
            <person name="Ravi A."/>
            <person name="Getino M."/>
            <person name="Pursley I."/>
            <person name="Horton D.L."/>
            <person name="Alikhan N.F."/>
            <person name="Baker D."/>
            <person name="Gharbi K."/>
            <person name="Hall N."/>
            <person name="Watson M."/>
            <person name="Adriaenssens E.M."/>
            <person name="Foster-Nyarko E."/>
            <person name="Jarju S."/>
            <person name="Secka A."/>
            <person name="Antonio M."/>
            <person name="Oren A."/>
            <person name="Chaudhuri R.R."/>
            <person name="La Ragione R."/>
            <person name="Hildebrand F."/>
            <person name="Pallen M.J."/>
        </authorList>
    </citation>
    <scope>NUCLEOTIDE SEQUENCE</scope>
    <source>
        <strain evidence="4">Gambia11-129</strain>
    </source>
</reference>
<name>A0A9D1PU89_9SPIO</name>
<protein>
    <submittedName>
        <fullName evidence="4">HipA domain-containing protein</fullName>
    </submittedName>
</protein>